<evidence type="ECO:0000313" key="3">
    <source>
        <dbReference type="Proteomes" id="UP000325081"/>
    </source>
</evidence>
<feature type="compositionally biased region" description="Basic residues" evidence="1">
    <location>
        <begin position="38"/>
        <end position="60"/>
    </location>
</feature>
<dbReference type="EMBL" id="BKCP01007181">
    <property type="protein sequence ID" value="GER45321.1"/>
    <property type="molecule type" value="Genomic_DNA"/>
</dbReference>
<dbReference type="GO" id="GO:0016301">
    <property type="term" value="F:kinase activity"/>
    <property type="evidence" value="ECO:0007669"/>
    <property type="project" value="UniProtKB-KW"/>
</dbReference>
<sequence>MYKKETKCTHSPNIRLTLECIMIRQCTDMKKLPQYAGHLHRPPGQKKAPRNPPGKTRRSRNPTTTAPSKSVETATADLGKQQRQQRGHARLVLLAIGEHIGIPQVNPAVRNRQFLSLPHHNFHLRSNALILHGRDFPPFFVRAAVRIEQVLERRLGRREFAGEAIDHYSLHQVAGKPQIPALAQNLGGRYIECTY</sequence>
<comment type="caution">
    <text evidence="2">The sequence shown here is derived from an EMBL/GenBank/DDBJ whole genome shotgun (WGS) entry which is preliminary data.</text>
</comment>
<dbReference type="Proteomes" id="UP000325081">
    <property type="component" value="Unassembled WGS sequence"/>
</dbReference>
<protein>
    <submittedName>
        <fullName evidence="2">Aurora kinase A</fullName>
    </submittedName>
</protein>
<proteinExistence type="predicted"/>
<keyword evidence="2" id="KW-0418">Kinase</keyword>
<dbReference type="AlphaFoldDB" id="A0A5A7QN67"/>
<gene>
    <name evidence="2" type="ORF">STAS_22265</name>
</gene>
<accession>A0A5A7QN67</accession>
<evidence type="ECO:0000256" key="1">
    <source>
        <dbReference type="SAM" id="MobiDB-lite"/>
    </source>
</evidence>
<name>A0A5A7QN67_STRAF</name>
<evidence type="ECO:0000313" key="2">
    <source>
        <dbReference type="EMBL" id="GER45321.1"/>
    </source>
</evidence>
<keyword evidence="2" id="KW-0808">Transferase</keyword>
<organism evidence="2 3">
    <name type="scientific">Striga asiatica</name>
    <name type="common">Asiatic witchweed</name>
    <name type="synonym">Buchnera asiatica</name>
    <dbReference type="NCBI Taxonomy" id="4170"/>
    <lineage>
        <taxon>Eukaryota</taxon>
        <taxon>Viridiplantae</taxon>
        <taxon>Streptophyta</taxon>
        <taxon>Embryophyta</taxon>
        <taxon>Tracheophyta</taxon>
        <taxon>Spermatophyta</taxon>
        <taxon>Magnoliopsida</taxon>
        <taxon>eudicotyledons</taxon>
        <taxon>Gunneridae</taxon>
        <taxon>Pentapetalae</taxon>
        <taxon>asterids</taxon>
        <taxon>lamiids</taxon>
        <taxon>Lamiales</taxon>
        <taxon>Orobanchaceae</taxon>
        <taxon>Buchnereae</taxon>
        <taxon>Striga</taxon>
    </lineage>
</organism>
<keyword evidence="3" id="KW-1185">Reference proteome</keyword>
<feature type="compositionally biased region" description="Polar residues" evidence="1">
    <location>
        <begin position="61"/>
        <end position="73"/>
    </location>
</feature>
<reference evidence="3" key="1">
    <citation type="journal article" date="2019" name="Curr. Biol.">
        <title>Genome Sequence of Striga asiatica Provides Insight into the Evolution of Plant Parasitism.</title>
        <authorList>
            <person name="Yoshida S."/>
            <person name="Kim S."/>
            <person name="Wafula E.K."/>
            <person name="Tanskanen J."/>
            <person name="Kim Y.M."/>
            <person name="Honaas L."/>
            <person name="Yang Z."/>
            <person name="Spallek T."/>
            <person name="Conn C.E."/>
            <person name="Ichihashi Y."/>
            <person name="Cheong K."/>
            <person name="Cui S."/>
            <person name="Der J.P."/>
            <person name="Gundlach H."/>
            <person name="Jiao Y."/>
            <person name="Hori C."/>
            <person name="Ishida J.K."/>
            <person name="Kasahara H."/>
            <person name="Kiba T."/>
            <person name="Kim M.S."/>
            <person name="Koo N."/>
            <person name="Laohavisit A."/>
            <person name="Lee Y.H."/>
            <person name="Lumba S."/>
            <person name="McCourt P."/>
            <person name="Mortimer J.C."/>
            <person name="Mutuku J.M."/>
            <person name="Nomura T."/>
            <person name="Sasaki-Sekimoto Y."/>
            <person name="Seto Y."/>
            <person name="Wang Y."/>
            <person name="Wakatake T."/>
            <person name="Sakakibara H."/>
            <person name="Demura T."/>
            <person name="Yamaguchi S."/>
            <person name="Yoneyama K."/>
            <person name="Manabe R.I."/>
            <person name="Nelson D.C."/>
            <person name="Schulman A.H."/>
            <person name="Timko M.P."/>
            <person name="dePamphilis C.W."/>
            <person name="Choi D."/>
            <person name="Shirasu K."/>
        </authorList>
    </citation>
    <scope>NUCLEOTIDE SEQUENCE [LARGE SCALE GENOMIC DNA]</scope>
    <source>
        <strain evidence="3">cv. UVA1</strain>
    </source>
</reference>
<feature type="region of interest" description="Disordered" evidence="1">
    <location>
        <begin position="35"/>
        <end position="84"/>
    </location>
</feature>